<dbReference type="SUPFAM" id="SSF52540">
    <property type="entry name" value="P-loop containing nucleoside triphosphate hydrolases"/>
    <property type="match status" value="2"/>
</dbReference>
<keyword evidence="1" id="KW-0547">Nucleotide-binding</keyword>
<dbReference type="GO" id="GO:0016787">
    <property type="term" value="F:hydrolase activity"/>
    <property type="evidence" value="ECO:0007669"/>
    <property type="project" value="UniProtKB-KW"/>
</dbReference>
<evidence type="ECO:0000313" key="8">
    <source>
        <dbReference type="Proteomes" id="UP000594342"/>
    </source>
</evidence>
<dbReference type="GO" id="GO:0005524">
    <property type="term" value="F:ATP binding"/>
    <property type="evidence" value="ECO:0007669"/>
    <property type="project" value="UniProtKB-KW"/>
</dbReference>
<dbReference type="Gene3D" id="3.40.50.300">
    <property type="entry name" value="P-loop containing nucleotide triphosphate hydrolases"/>
    <property type="match status" value="2"/>
</dbReference>
<feature type="region of interest" description="Disordered" evidence="5">
    <location>
        <begin position="23"/>
        <end position="58"/>
    </location>
</feature>
<dbReference type="GO" id="GO:0003677">
    <property type="term" value="F:DNA binding"/>
    <property type="evidence" value="ECO:0007669"/>
    <property type="project" value="InterPro"/>
</dbReference>
<organism evidence="7 8">
    <name type="scientific">Yasminevirus sp. GU-2018</name>
    <dbReference type="NCBI Taxonomy" id="2420051"/>
    <lineage>
        <taxon>Viruses</taxon>
        <taxon>Varidnaviria</taxon>
        <taxon>Bamfordvirae</taxon>
        <taxon>Nucleocytoviricota</taxon>
        <taxon>Megaviricetes</taxon>
        <taxon>Imitervirales</taxon>
        <taxon>Mimiviridae</taxon>
        <taxon>Klosneuvirinae</taxon>
        <taxon>Yasminevirus</taxon>
        <taxon>Yasminevirus saudimassiliense</taxon>
    </lineage>
</organism>
<dbReference type="InterPro" id="IPR027417">
    <property type="entry name" value="P-loop_NTPase"/>
</dbReference>
<reference evidence="7 8" key="1">
    <citation type="submission" date="2018-10" db="EMBL/GenBank/DDBJ databases">
        <authorList>
            <consortium name="IHU Genomes"/>
        </authorList>
    </citation>
    <scope>NUCLEOTIDE SEQUENCE [LARGE SCALE GENOMIC DNA]</scope>
    <source>
        <strain evidence="7 8">A1</strain>
    </source>
</reference>
<evidence type="ECO:0000259" key="6">
    <source>
        <dbReference type="PROSITE" id="PS51192"/>
    </source>
</evidence>
<dbReference type="InterPro" id="IPR001650">
    <property type="entry name" value="Helicase_C-like"/>
</dbReference>
<protein>
    <submittedName>
        <fullName evidence="7">Superfamily II DNA or RNA helicase</fullName>
    </submittedName>
</protein>
<evidence type="ECO:0000256" key="4">
    <source>
        <dbReference type="ARBA" id="ARBA00022840"/>
    </source>
</evidence>
<dbReference type="CDD" id="cd18785">
    <property type="entry name" value="SF2_C"/>
    <property type="match status" value="1"/>
</dbReference>
<feature type="domain" description="Helicase ATP-binding" evidence="6">
    <location>
        <begin position="167"/>
        <end position="299"/>
    </location>
</feature>
<dbReference type="EMBL" id="UPSH01000001">
    <property type="protein sequence ID" value="VBB18057.1"/>
    <property type="molecule type" value="Genomic_DNA"/>
</dbReference>
<evidence type="ECO:0000256" key="1">
    <source>
        <dbReference type="ARBA" id="ARBA00022741"/>
    </source>
</evidence>
<dbReference type="Pfam" id="PF04851">
    <property type="entry name" value="ResIII"/>
    <property type="match status" value="1"/>
</dbReference>
<dbReference type="InterPro" id="IPR050615">
    <property type="entry name" value="ATP-dep_DNA_Helicase"/>
</dbReference>
<gene>
    <name evidence="7" type="ORF">YASMINEVIRUS_520</name>
</gene>
<keyword evidence="3 7" id="KW-0347">Helicase</keyword>
<dbReference type="InterPro" id="IPR014001">
    <property type="entry name" value="Helicase_ATP-bd"/>
</dbReference>
<evidence type="ECO:0000256" key="2">
    <source>
        <dbReference type="ARBA" id="ARBA00022801"/>
    </source>
</evidence>
<feature type="compositionally biased region" description="Low complexity" evidence="5">
    <location>
        <begin position="42"/>
        <end position="56"/>
    </location>
</feature>
<evidence type="ECO:0000256" key="5">
    <source>
        <dbReference type="SAM" id="MobiDB-lite"/>
    </source>
</evidence>
<dbReference type="Pfam" id="PF00271">
    <property type="entry name" value="Helicase_C"/>
    <property type="match status" value="1"/>
</dbReference>
<evidence type="ECO:0000256" key="3">
    <source>
        <dbReference type="ARBA" id="ARBA00022806"/>
    </source>
</evidence>
<name>A0A5K0U873_9VIRU</name>
<keyword evidence="8" id="KW-1185">Reference proteome</keyword>
<sequence length="695" mass="80263">MTDNKSDANTHISSLIQTIDNDTLNETDLKPTNAPKMTWDESNTSSNNNSTTISKTKYNKPKGCRTKLTNQGYHIYVTSISKEKIKEIETDLTVVPYRLDATKAEMEASKFSLFKYSKNRLELIVPRYYGVGKFGPADEEEFETEDIDIAFTKTLREIQTAVCERCIKYMKRNGGGLLSVPCGFGKTVCAIYIAHRLGLKTLVVVHKSFLINQWMKSILDFLNIDKSRVGIIRQKKCDVVGKDIVIGMIHTIAKREYKNVFDNFGLVIYDEAHHVACKFFSKALLKTGSQYTLALTATPYRGDGMIKVMYWFLGGTMYRESIKINKNVIVKVINHRSTDQKLFSTKKKWLKGKMRADTGKMTTNICEIDTRNQTIIDTINHIRRTEPERKILVLSGRKAHLDKLKEGVDKAIQEDIDAGIIDDEEIYSCYYIGDTKPVDRQEAEERGDIIFATYDMAHEGLDIKHLNTVILASPKKDVMQSIGRVMRTILQTGDVRPMVLDFADDIHAIGGWLKIRQAIYTKCKYEIENYYLVDDKFVTSFEYNGIDLTKEDVHHEDSFINYAINKHNMIHNRWKRDIETFERLCRLHEQQLKEKEGGEPIVTEPYTVNTKFNRVEYKELNHMEFTKLEDILFVPKLKEEDFDRKIIKDVGENDPLDLDADMEVDLKDAMNEISVMQAIKRKDPRNVMPTRKLFR</sequence>
<dbReference type="PROSITE" id="PS51192">
    <property type="entry name" value="HELICASE_ATP_BIND_1"/>
    <property type="match status" value="1"/>
</dbReference>
<keyword evidence="4" id="KW-0067">ATP-binding</keyword>
<dbReference type="PANTHER" id="PTHR11274:SF0">
    <property type="entry name" value="GENERAL TRANSCRIPTION AND DNA REPAIR FACTOR IIH HELICASE SUBUNIT XPB"/>
    <property type="match status" value="1"/>
</dbReference>
<proteinExistence type="predicted"/>
<dbReference type="InterPro" id="IPR006935">
    <property type="entry name" value="Helicase/UvrB_N"/>
</dbReference>
<dbReference type="SMART" id="SM00487">
    <property type="entry name" value="DEXDc"/>
    <property type="match status" value="1"/>
</dbReference>
<dbReference type="PANTHER" id="PTHR11274">
    <property type="entry name" value="RAD25/XP-B DNA REPAIR HELICASE"/>
    <property type="match status" value="1"/>
</dbReference>
<dbReference type="Proteomes" id="UP000594342">
    <property type="component" value="Unassembled WGS sequence"/>
</dbReference>
<keyword evidence="2" id="KW-0378">Hydrolase</keyword>
<accession>A0A5K0U873</accession>
<comment type="caution">
    <text evidence="7">The sequence shown here is derived from an EMBL/GenBank/DDBJ whole genome shotgun (WGS) entry which is preliminary data.</text>
</comment>
<evidence type="ECO:0000313" key="7">
    <source>
        <dbReference type="EMBL" id="VBB18057.1"/>
    </source>
</evidence>
<dbReference type="GO" id="GO:0004386">
    <property type="term" value="F:helicase activity"/>
    <property type="evidence" value="ECO:0007669"/>
    <property type="project" value="UniProtKB-KW"/>
</dbReference>